<protein>
    <recommendedName>
        <fullName evidence="1">DUF7793 domain-containing protein</fullName>
    </recommendedName>
</protein>
<comment type="caution">
    <text evidence="2">The sequence shown here is derived from an EMBL/GenBank/DDBJ whole genome shotgun (WGS) entry which is preliminary data.</text>
</comment>
<dbReference type="EMBL" id="VOOS01000001">
    <property type="protein sequence ID" value="TXB67052.1"/>
    <property type="molecule type" value="Genomic_DNA"/>
</dbReference>
<dbReference type="Gene3D" id="3.40.970.30">
    <property type="entry name" value="yp_829618.1 like domains"/>
    <property type="match status" value="1"/>
</dbReference>
<proteinExistence type="predicted"/>
<feature type="domain" description="DUF7793" evidence="1">
    <location>
        <begin position="19"/>
        <end position="127"/>
    </location>
</feature>
<keyword evidence="3" id="KW-1185">Reference proteome</keyword>
<name>A0A5C6S0B5_9FLAO</name>
<gene>
    <name evidence="2" type="ORF">FRY74_02380</name>
</gene>
<accession>A0A5C6S0B5</accession>
<dbReference type="AlphaFoldDB" id="A0A5C6S0B5"/>
<organism evidence="2 3">
    <name type="scientific">Vicingus serpentipes</name>
    <dbReference type="NCBI Taxonomy" id="1926625"/>
    <lineage>
        <taxon>Bacteria</taxon>
        <taxon>Pseudomonadati</taxon>
        <taxon>Bacteroidota</taxon>
        <taxon>Flavobacteriia</taxon>
        <taxon>Flavobacteriales</taxon>
        <taxon>Vicingaceae</taxon>
        <taxon>Vicingus</taxon>
    </lineage>
</organism>
<sequence length="128" mass="14678">MFFVEMPLIEHNKFSIDLIDNNFISLVINEGETIEAEDIHEIYAGYKLLVGENDYVVAVYANPFSSMSKKAREIAANEYSSPKRRKVALISNNLSHVIILSFFMNVNRPKTPIKIFKNEADAHAWLRT</sequence>
<dbReference type="InterPro" id="IPR056695">
    <property type="entry name" value="DUF7793"/>
</dbReference>
<evidence type="ECO:0000313" key="2">
    <source>
        <dbReference type="EMBL" id="TXB67052.1"/>
    </source>
</evidence>
<dbReference type="Pfam" id="PF25056">
    <property type="entry name" value="DUF7793"/>
    <property type="match status" value="1"/>
</dbReference>
<dbReference type="OrthoDB" id="1467853at2"/>
<dbReference type="RefSeq" id="WP_147098242.1">
    <property type="nucleotide sequence ID" value="NZ_VOOS01000001.1"/>
</dbReference>
<reference evidence="2 3" key="1">
    <citation type="submission" date="2019-08" db="EMBL/GenBank/DDBJ databases">
        <title>Genome of Vicingus serpentipes NCIMB 15042.</title>
        <authorList>
            <person name="Bowman J.P."/>
        </authorList>
    </citation>
    <scope>NUCLEOTIDE SEQUENCE [LARGE SCALE GENOMIC DNA]</scope>
    <source>
        <strain evidence="2 3">NCIMB 15042</strain>
    </source>
</reference>
<evidence type="ECO:0000259" key="1">
    <source>
        <dbReference type="Pfam" id="PF25056"/>
    </source>
</evidence>
<dbReference type="Proteomes" id="UP000321721">
    <property type="component" value="Unassembled WGS sequence"/>
</dbReference>
<evidence type="ECO:0000313" key="3">
    <source>
        <dbReference type="Proteomes" id="UP000321721"/>
    </source>
</evidence>